<reference evidence="1 2" key="1">
    <citation type="submission" date="2023-08" db="EMBL/GenBank/DDBJ databases">
        <title>Implementing the SeqCode for naming new Mesorhizobium species isolated from Vachellia karroo root nodules.</title>
        <authorList>
            <person name="Van Lill M."/>
        </authorList>
    </citation>
    <scope>NUCLEOTIDE SEQUENCE [LARGE SCALE GENOMIC DNA]</scope>
    <source>
        <strain evidence="1 2">VK23A</strain>
    </source>
</reference>
<evidence type="ECO:0000313" key="2">
    <source>
        <dbReference type="Proteomes" id="UP001271780"/>
    </source>
</evidence>
<organism evidence="1 2">
    <name type="scientific">Mesorhizobium dulcispinae</name>
    <dbReference type="NCBI Taxonomy" id="3072316"/>
    <lineage>
        <taxon>Bacteria</taxon>
        <taxon>Pseudomonadati</taxon>
        <taxon>Pseudomonadota</taxon>
        <taxon>Alphaproteobacteria</taxon>
        <taxon>Hyphomicrobiales</taxon>
        <taxon>Phyllobacteriaceae</taxon>
        <taxon>Mesorhizobium</taxon>
    </lineage>
</organism>
<comment type="caution">
    <text evidence="1">The sequence shown here is derived from an EMBL/GenBank/DDBJ whole genome shotgun (WGS) entry which is preliminary data.</text>
</comment>
<gene>
    <name evidence="1" type="ORF">RFM27_05585</name>
</gene>
<keyword evidence="2" id="KW-1185">Reference proteome</keyword>
<dbReference type="RefSeq" id="WP_320315915.1">
    <property type="nucleotide sequence ID" value="NZ_JAVIIX010000003.1"/>
</dbReference>
<dbReference type="Proteomes" id="UP001271780">
    <property type="component" value="Unassembled WGS sequence"/>
</dbReference>
<protein>
    <submittedName>
        <fullName evidence="1">Uncharacterized protein</fullName>
    </submittedName>
</protein>
<dbReference type="EMBL" id="JAVIIZ010000002">
    <property type="protein sequence ID" value="MDX8471538.1"/>
    <property type="molecule type" value="Genomic_DNA"/>
</dbReference>
<name>A0ABU4X9R4_9HYPH</name>
<accession>A0ABU4X9R4</accession>
<sequence>MTQEDETVSADSLMGRLQAEAQRASDPRRIGTLSRLVEACDEILSGEAYRRAKTARQDPEAFNPNFVKLNSRIIEMYVKFRARLEKGEKEWKGPVAATIRSEKVLMTYLKLREAEANRPGKPKRPTSRSRRADEIIDRIDNIHDQALLREILAKAREAKRQLDIMVDALRKHPEIDVDALREGRYTRRKVDGPEAQSAMSADDTKVIRELVARLHDKKELDDFELVYSIDRVKNEDNGLELIKPKEMKLLERLAGLEGAGRLSDAGHEAARVDESVG</sequence>
<evidence type="ECO:0000313" key="1">
    <source>
        <dbReference type="EMBL" id="MDX8471538.1"/>
    </source>
</evidence>
<proteinExistence type="predicted"/>